<protein>
    <submittedName>
        <fullName evidence="3">Uncharacterized protein LOC107791995</fullName>
    </submittedName>
</protein>
<dbReference type="Pfam" id="PF10551">
    <property type="entry name" value="MULE"/>
    <property type="match status" value="1"/>
</dbReference>
<dbReference type="STRING" id="4097.A0A1S3ZZ91"/>
<keyword evidence="2" id="KW-1185">Reference proteome</keyword>
<dbReference type="RefSeq" id="XP_016469655.1">
    <property type="nucleotide sequence ID" value="XM_016614169.1"/>
</dbReference>
<evidence type="ECO:0000259" key="1">
    <source>
        <dbReference type="Pfam" id="PF10551"/>
    </source>
</evidence>
<gene>
    <name evidence="3" type="primary">LOC107791995</name>
</gene>
<feature type="domain" description="MULE transposase" evidence="1">
    <location>
        <begin position="11"/>
        <end position="96"/>
    </location>
</feature>
<dbReference type="Proteomes" id="UP000790787">
    <property type="component" value="Chromosome 24"/>
</dbReference>
<dbReference type="OrthoDB" id="1918246at2759"/>
<organism evidence="2 3">
    <name type="scientific">Nicotiana tabacum</name>
    <name type="common">Common tobacco</name>
    <dbReference type="NCBI Taxonomy" id="4097"/>
    <lineage>
        <taxon>Eukaryota</taxon>
        <taxon>Viridiplantae</taxon>
        <taxon>Streptophyta</taxon>
        <taxon>Embryophyta</taxon>
        <taxon>Tracheophyta</taxon>
        <taxon>Spermatophyta</taxon>
        <taxon>Magnoliopsida</taxon>
        <taxon>eudicotyledons</taxon>
        <taxon>Gunneridae</taxon>
        <taxon>Pentapetalae</taxon>
        <taxon>asterids</taxon>
        <taxon>lamiids</taxon>
        <taxon>Solanales</taxon>
        <taxon>Solanaceae</taxon>
        <taxon>Nicotianoideae</taxon>
        <taxon>Nicotianeae</taxon>
        <taxon>Nicotiana</taxon>
    </lineage>
</organism>
<sequence>MGFKNGLRPFIGLDGTFLKGKAKRQLLIVVALDSMNHLYPIARAVVDKETKVTWTWFLTLLNNLLDLKLGGGYTFMSDMQKAVVPDAHHRYYVRHIETNWCRRCGAGDLRKKYLWWCAWSSYEEDFKDQLKNLGEIDKEAVEDLLRFPPQSWCRAYFDTVCKNQQVDNNESLHSWILDVMHKPIIRILEDIRVKVMNMLREHEGDVMTWTENVSPHTMQLYYQFLNSAQKGIVDSNRQDGYEVNEGTFEKHRVHILLKKCTCRT</sequence>
<accession>A0A1S3ZZ91</accession>
<dbReference type="GeneID" id="107791995"/>
<dbReference type="KEGG" id="nta:107791995"/>
<reference evidence="3" key="2">
    <citation type="submission" date="2025-08" db="UniProtKB">
        <authorList>
            <consortium name="RefSeq"/>
        </authorList>
    </citation>
    <scope>IDENTIFICATION</scope>
    <source>
        <tissue evidence="3">Leaf</tissue>
    </source>
</reference>
<evidence type="ECO:0000313" key="2">
    <source>
        <dbReference type="Proteomes" id="UP000790787"/>
    </source>
</evidence>
<dbReference type="PANTHER" id="PTHR31973:SF189">
    <property type="entry name" value="TRANSPOSASE, MUDR, PLANT, MULE TRANSPOSASE DOMAIN PROTEIN-RELATED"/>
    <property type="match status" value="1"/>
</dbReference>
<proteinExistence type="predicted"/>
<dbReference type="AlphaFoldDB" id="A0A1S3ZZ91"/>
<dbReference type="PaxDb" id="4097-A0A1S3ZZ91"/>
<dbReference type="PANTHER" id="PTHR31973">
    <property type="entry name" value="POLYPROTEIN, PUTATIVE-RELATED"/>
    <property type="match status" value="1"/>
</dbReference>
<evidence type="ECO:0000313" key="3">
    <source>
        <dbReference type="RefSeq" id="XP_016469655.1"/>
    </source>
</evidence>
<reference evidence="2" key="1">
    <citation type="journal article" date="2014" name="Nat. Commun.">
        <title>The tobacco genome sequence and its comparison with those of tomato and potato.</title>
        <authorList>
            <person name="Sierro N."/>
            <person name="Battey J.N."/>
            <person name="Ouadi S."/>
            <person name="Bakaher N."/>
            <person name="Bovet L."/>
            <person name="Willig A."/>
            <person name="Goepfert S."/>
            <person name="Peitsch M.C."/>
            <person name="Ivanov N.V."/>
        </authorList>
    </citation>
    <scope>NUCLEOTIDE SEQUENCE [LARGE SCALE GENOMIC DNA]</scope>
</reference>
<dbReference type="InterPro" id="IPR018289">
    <property type="entry name" value="MULE_transposase_dom"/>
</dbReference>
<name>A0A1S3ZZ91_TOBAC</name>